<dbReference type="Proteomes" id="UP001216638">
    <property type="component" value="Chromosome 1"/>
</dbReference>
<feature type="DNA-binding region" description="TEA" evidence="3">
    <location>
        <begin position="524"/>
        <end position="598"/>
    </location>
</feature>
<protein>
    <recommendedName>
        <fullName evidence="5">TEA domain-containing protein</fullName>
    </recommendedName>
</protein>
<evidence type="ECO:0000256" key="1">
    <source>
        <dbReference type="ARBA" id="ARBA00005291"/>
    </source>
</evidence>
<dbReference type="SMART" id="SM00426">
    <property type="entry name" value="TEA"/>
    <property type="match status" value="1"/>
</dbReference>
<dbReference type="PANTHER" id="PTHR21017:SF17">
    <property type="entry name" value="PROTEIN NIPSNAP"/>
    <property type="match status" value="1"/>
</dbReference>
<dbReference type="GO" id="GO:0005739">
    <property type="term" value="C:mitochondrion"/>
    <property type="evidence" value="ECO:0007669"/>
    <property type="project" value="TreeGrafter"/>
</dbReference>
<dbReference type="InterPro" id="IPR000818">
    <property type="entry name" value="TEA/ATTS_dom"/>
</dbReference>
<dbReference type="PRINTS" id="PR00065">
    <property type="entry name" value="TEADOMAIN"/>
</dbReference>
<comment type="similarity">
    <text evidence="2">Belongs to the TEC1 family.</text>
</comment>
<organism evidence="6 7">
    <name type="scientific">Malassezia brasiliensis</name>
    <dbReference type="NCBI Taxonomy" id="1821822"/>
    <lineage>
        <taxon>Eukaryota</taxon>
        <taxon>Fungi</taxon>
        <taxon>Dikarya</taxon>
        <taxon>Basidiomycota</taxon>
        <taxon>Ustilaginomycotina</taxon>
        <taxon>Malasseziomycetes</taxon>
        <taxon>Malasseziales</taxon>
        <taxon>Malasseziaceae</taxon>
        <taxon>Malassezia</taxon>
    </lineage>
</organism>
<dbReference type="PROSITE" id="PS51088">
    <property type="entry name" value="TEA_2"/>
    <property type="match status" value="1"/>
</dbReference>
<feature type="compositionally biased region" description="Polar residues" evidence="4">
    <location>
        <begin position="1031"/>
        <end position="1043"/>
    </location>
</feature>
<feature type="region of interest" description="Disordered" evidence="4">
    <location>
        <begin position="297"/>
        <end position="328"/>
    </location>
</feature>
<dbReference type="PANTHER" id="PTHR21017">
    <property type="entry name" value="NIPSNAP-RELATED"/>
    <property type="match status" value="1"/>
</dbReference>
<evidence type="ECO:0000256" key="2">
    <source>
        <dbReference type="ARBA" id="ARBA00008421"/>
    </source>
</evidence>
<dbReference type="InterPro" id="IPR012577">
    <property type="entry name" value="NIPSNAP"/>
</dbReference>
<feature type="region of interest" description="Disordered" evidence="4">
    <location>
        <begin position="1031"/>
        <end position="1062"/>
    </location>
</feature>
<comment type="similarity">
    <text evidence="1">Belongs to the NipSnap family.</text>
</comment>
<dbReference type="GO" id="GO:0000423">
    <property type="term" value="P:mitophagy"/>
    <property type="evidence" value="ECO:0007669"/>
    <property type="project" value="UniProtKB-ARBA"/>
</dbReference>
<sequence>MTEYRAMTSKYHPMIEEHYKDVLKWAGSWEVVVGDIGYFYHFWCYQNYAGVDKFERETVTDALQREYREHVYPLSYSRQNWLTQAFSFWNPTLPPKNLDTIYELRTYHLKPGHLLEWERDWRKGLEARRPYQEPVGAWFSHVGGLHTVFHIWEYPSLEEREKTRAAAWQVEAWSTTVNKTVRLIDSMHSQIMRPIAYLCDDRGANFEVMIPYSGPGGSPSMMAPQTAGSSDETQAGSYGISPTGSLSHAAGPSANKPYGTPYSSVHMPPTMDALDLSMSPPYMQRMSAMNAHGLVESPKPFQQTPSADGKRRRTSAATATMSPLLGTPMHGPPSGEHDMGQMGQPVCETDSHQYMHPYPIGLGVHNTPPNTGFCFPPGISSMPVPETPTSVASAPGGLLNQQNSQSPLAHRGAFHSVQGELPILPNMMVHQQQKLGHGMPSLQPNMHPAQPAFYESPTARRVGSHGAVPPWPTPDSDCFFNVSPASRSSGAMLPPGQQPVMRPVPLQRQYSAPQPRVTRERTERKASTDVWPDDVEVAFWEALRLIPKLGRRKVLVHGKPCGRNELIADYIERKTNKTRSRKQVSSHIQVLKNVKRNDPEFQQLIAEPAAEEDYYTPAGGMMYAQPLADYSSGLLGVSLLTAPNDPSLIVSPSPLSSATLSPNPNLMSPLPSGLSPRGSPATGAIASALDNLHFTASPKPMSQGAFSPQHVAETTLLADVDPPPMVLPSSFSMWTYASTTEDKHVYANLDSAALSRVLQNTTPLPVLPLNAPNLSGFRFPKLDEMYKQLACPCFHVHVPLSLPRLAPTSPPFDRFGVALSLASTKNTPLVSVLSIYSHSKCVLSMVERLEAPRPLAMRRADSLNTRSPLPSGEALAPDTSGAGDTPAAASADGAKSPVMGTQDKYRWSYQAPFASEFWADFLSRNHPVHMYGNGGLDAAPAFCKEPSERAALGLAVSGVTFVQEFVLPHDADTPVHTVQNPPELSGPHVSPGSKLGEVVCVAVWEYECIEMPSKHSGVPVVSLIKDTSHANVAPTSSEPNTPQKGVTTTVPSTPTPGPKTMLGLELQPANAALADPEHLGTQPSTPPRATSGRTSGEASARDAEGPASSLDVPPAGTVAGGMQAPLPRLTTTEPSPQAPAALQRDPTPGQAPSSAHALADMAGRERGAATKNAASRPEAGPQPGAAHSPFLLQNNLNDQPNYSAFLNDTGHASTLLPSMKFESLHSGVDLAPTTSSDSFPTVSAPMRSNSMSVLDEHESGLPIGTSAGMSMTVNSLTDPLAFDASGDASMRLGISAGQMPWSLQQDFMDAFLNNPASDTVLVGPGSPPSVSPTTLTFSTAQEASARTQPLDVSLTSTL</sequence>
<accession>A0AAF0DQZ9</accession>
<dbReference type="Gene3D" id="3.30.70.100">
    <property type="match status" value="2"/>
</dbReference>
<dbReference type="SUPFAM" id="SSF54909">
    <property type="entry name" value="Dimeric alpha+beta barrel"/>
    <property type="match status" value="2"/>
</dbReference>
<feature type="region of interest" description="Disordered" evidence="4">
    <location>
        <begin position="863"/>
        <end position="897"/>
    </location>
</feature>
<feature type="domain" description="TEA" evidence="5">
    <location>
        <begin position="524"/>
        <end position="598"/>
    </location>
</feature>
<dbReference type="Pfam" id="PF01285">
    <property type="entry name" value="TEA"/>
    <property type="match status" value="1"/>
</dbReference>
<dbReference type="FunFam" id="3.30.70.100:FF:000004">
    <property type="entry name" value="NIPSNAP family protein"/>
    <property type="match status" value="1"/>
</dbReference>
<dbReference type="Gene3D" id="6.10.20.40">
    <property type="entry name" value="TEA/ATTS domain"/>
    <property type="match status" value="1"/>
</dbReference>
<feature type="compositionally biased region" description="Polar residues" evidence="4">
    <location>
        <begin position="226"/>
        <end position="246"/>
    </location>
</feature>
<feature type="compositionally biased region" description="Polar residues" evidence="4">
    <location>
        <begin position="1081"/>
        <end position="1097"/>
    </location>
</feature>
<feature type="region of interest" description="Disordered" evidence="4">
    <location>
        <begin position="217"/>
        <end position="255"/>
    </location>
</feature>
<keyword evidence="7" id="KW-1185">Reference proteome</keyword>
<dbReference type="GO" id="GO:0003700">
    <property type="term" value="F:DNA-binding transcription factor activity"/>
    <property type="evidence" value="ECO:0007669"/>
    <property type="project" value="InterPro"/>
</dbReference>
<evidence type="ECO:0000256" key="4">
    <source>
        <dbReference type="SAM" id="MobiDB-lite"/>
    </source>
</evidence>
<evidence type="ECO:0000313" key="6">
    <source>
        <dbReference type="EMBL" id="WFC93792.1"/>
    </source>
</evidence>
<dbReference type="InterPro" id="IPR011008">
    <property type="entry name" value="Dimeric_a/b-barrel"/>
</dbReference>
<proteinExistence type="inferred from homology"/>
<evidence type="ECO:0000256" key="3">
    <source>
        <dbReference type="PROSITE-ProRule" id="PRU00505"/>
    </source>
</evidence>
<evidence type="ECO:0000259" key="5">
    <source>
        <dbReference type="PROSITE" id="PS51088"/>
    </source>
</evidence>
<name>A0AAF0DQZ9_9BASI</name>
<dbReference type="InterPro" id="IPR051557">
    <property type="entry name" value="NipSnap_domain"/>
</dbReference>
<evidence type="ECO:0000313" key="7">
    <source>
        <dbReference type="Proteomes" id="UP001216638"/>
    </source>
</evidence>
<reference evidence="6" key="1">
    <citation type="submission" date="2023-03" db="EMBL/GenBank/DDBJ databases">
        <title>Mating type loci evolution in Malassezia.</title>
        <authorList>
            <person name="Coelho M.A."/>
        </authorList>
    </citation>
    <scope>NUCLEOTIDE SEQUENCE</scope>
    <source>
        <strain evidence="6">CBS 14135</strain>
    </source>
</reference>
<feature type="region of interest" description="Disordered" evidence="4">
    <location>
        <begin position="1076"/>
        <end position="1194"/>
    </location>
</feature>
<dbReference type="Pfam" id="PF07978">
    <property type="entry name" value="NIPSNAP"/>
    <property type="match status" value="1"/>
</dbReference>
<gene>
    <name evidence="6" type="ORF">MBRA1_000415</name>
</gene>
<dbReference type="InterPro" id="IPR038096">
    <property type="entry name" value="TEA/ATTS_sf"/>
</dbReference>
<dbReference type="EMBL" id="CP119951">
    <property type="protein sequence ID" value="WFC93792.1"/>
    <property type="molecule type" value="Genomic_DNA"/>
</dbReference>
<feature type="region of interest" description="Disordered" evidence="4">
    <location>
        <begin position="1339"/>
        <end position="1358"/>
    </location>
</feature>